<proteinExistence type="predicted"/>
<dbReference type="AlphaFoldDB" id="W0N2K6"/>
<protein>
    <submittedName>
        <fullName evidence="1">Uncharacterized protein</fullName>
    </submittedName>
</protein>
<evidence type="ECO:0000313" key="2">
    <source>
        <dbReference type="Proteomes" id="UP000019089"/>
    </source>
</evidence>
<accession>W0N2K6</accession>
<dbReference type="KEGG" id="psyr:N018_05665"/>
<dbReference type="EMBL" id="CP007014">
    <property type="protein sequence ID" value="AHG43508.1"/>
    <property type="molecule type" value="Genomic_DNA"/>
</dbReference>
<gene>
    <name evidence="1" type="ORF">N018_05665</name>
</gene>
<dbReference type="STRING" id="1357279.N018_05665"/>
<reference evidence="1 2" key="1">
    <citation type="submission" date="2013-12" db="EMBL/GenBank/DDBJ databases">
        <title>Interactions Between Genome Architecture and Virulence Genes in Pseudomonas syringae, strain CC1557 as a model.</title>
        <authorList>
            <person name="Baltrus D."/>
            <person name="Hockett K."/>
            <person name="Karlsrud E."/>
            <person name="Dougherty K."/>
            <person name="Nishimura M."/>
        </authorList>
    </citation>
    <scope>NUCLEOTIDE SEQUENCE [LARGE SCALE GENOMIC DNA]</scope>
    <source>
        <strain evidence="1 2">CC1557</strain>
    </source>
</reference>
<evidence type="ECO:0000313" key="1">
    <source>
        <dbReference type="EMBL" id="AHG43508.1"/>
    </source>
</evidence>
<sequence length="74" mass="8809">MFSLQFSCFWLREVLISKLLDNRFCQTRDETLFADNGLLSVQRCAWRRVERSNDRSVRGGWSRNEQAWYGVDMG</sequence>
<dbReference type="Proteomes" id="UP000019089">
    <property type="component" value="Chromosome"/>
</dbReference>
<name>W0N2K6_PSESX</name>
<organism evidence="1 2">
    <name type="scientific">Pseudomonas syringae CC1557</name>
    <dbReference type="NCBI Taxonomy" id="1357279"/>
    <lineage>
        <taxon>Bacteria</taxon>
        <taxon>Pseudomonadati</taxon>
        <taxon>Pseudomonadota</taxon>
        <taxon>Gammaproteobacteria</taxon>
        <taxon>Pseudomonadales</taxon>
        <taxon>Pseudomonadaceae</taxon>
        <taxon>Pseudomonas</taxon>
        <taxon>Pseudomonas syringae</taxon>
    </lineage>
</organism>
<dbReference type="HOGENOM" id="CLU_2685083_0_0_6"/>